<keyword evidence="12" id="KW-0012">Acyltransferase</keyword>
<keyword evidence="14" id="KW-0175">Coiled coil</keyword>
<organism evidence="18">
    <name type="scientific">Eriocheir sinensis</name>
    <name type="common">Chinese mitten crab</name>
    <dbReference type="NCBI Taxonomy" id="95602"/>
    <lineage>
        <taxon>Eukaryota</taxon>
        <taxon>Metazoa</taxon>
        <taxon>Ecdysozoa</taxon>
        <taxon>Arthropoda</taxon>
        <taxon>Crustacea</taxon>
        <taxon>Multicrustacea</taxon>
        <taxon>Malacostraca</taxon>
        <taxon>Eumalacostraca</taxon>
        <taxon>Eucarida</taxon>
        <taxon>Decapoda</taxon>
        <taxon>Pleocyemata</taxon>
        <taxon>Brachyura</taxon>
        <taxon>Eubrachyura</taxon>
        <taxon>Grapsoidea</taxon>
        <taxon>Varunidae</taxon>
        <taxon>Eriocheir</taxon>
    </lineage>
</organism>
<feature type="coiled-coil region" evidence="14">
    <location>
        <begin position="428"/>
        <end position="457"/>
    </location>
</feature>
<evidence type="ECO:0000256" key="8">
    <source>
        <dbReference type="ARBA" id="ARBA00023098"/>
    </source>
</evidence>
<feature type="transmembrane region" description="Helical" evidence="16">
    <location>
        <begin position="351"/>
        <end position="371"/>
    </location>
</feature>
<dbReference type="AlphaFoldDB" id="A0A5H2QU90"/>
<dbReference type="GO" id="GO:0005783">
    <property type="term" value="C:endoplasmic reticulum"/>
    <property type="evidence" value="ECO:0007669"/>
    <property type="project" value="TreeGrafter"/>
</dbReference>
<evidence type="ECO:0000313" key="18">
    <source>
        <dbReference type="EMBL" id="AYU71042.1"/>
    </source>
</evidence>
<dbReference type="GO" id="GO:0019432">
    <property type="term" value="P:triglyceride biosynthetic process"/>
    <property type="evidence" value="ECO:0007669"/>
    <property type="project" value="TreeGrafter"/>
</dbReference>
<feature type="region of interest" description="Disordered" evidence="15">
    <location>
        <begin position="53"/>
        <end position="78"/>
    </location>
</feature>
<dbReference type="GO" id="GO:0008654">
    <property type="term" value="P:phospholipid biosynthetic process"/>
    <property type="evidence" value="ECO:0007669"/>
    <property type="project" value="UniProtKB-KW"/>
</dbReference>
<evidence type="ECO:0000256" key="2">
    <source>
        <dbReference type="ARBA" id="ARBA00005189"/>
    </source>
</evidence>
<dbReference type="CDD" id="cd07991">
    <property type="entry name" value="LPLAT_LPCAT1-like"/>
    <property type="match status" value="1"/>
</dbReference>
<dbReference type="SMART" id="SM00563">
    <property type="entry name" value="PlsC"/>
    <property type="match status" value="1"/>
</dbReference>
<keyword evidence="7 16" id="KW-1133">Transmembrane helix</keyword>
<evidence type="ECO:0000256" key="7">
    <source>
        <dbReference type="ARBA" id="ARBA00022989"/>
    </source>
</evidence>
<dbReference type="SUPFAM" id="SSF69593">
    <property type="entry name" value="Glycerol-3-phosphate (1)-acyltransferase"/>
    <property type="match status" value="1"/>
</dbReference>
<evidence type="ECO:0000256" key="14">
    <source>
        <dbReference type="SAM" id="Coils"/>
    </source>
</evidence>
<dbReference type="InterPro" id="IPR002123">
    <property type="entry name" value="Plipid/glycerol_acylTrfase"/>
</dbReference>
<feature type="transmembrane region" description="Helical" evidence="16">
    <location>
        <begin position="199"/>
        <end position="217"/>
    </location>
</feature>
<dbReference type="GO" id="GO:0016020">
    <property type="term" value="C:membrane"/>
    <property type="evidence" value="ECO:0007669"/>
    <property type="project" value="UniProtKB-SubCell"/>
</dbReference>
<evidence type="ECO:0000256" key="16">
    <source>
        <dbReference type="SAM" id="Phobius"/>
    </source>
</evidence>
<sequence length="467" mass="54049">MELVWNAVWWVYALVFIALILSATVHHHLGLRRRYINLLLKLFEFGQKRVERKRPPRQSDGETDETDSVAEETENPLPSFDHPKALGIQEDIKGFHLDHVLGYITAGMAAICEDNVTKYFEPEELPTWNLLSRTNDRGYEFMSFRLTVCWLVGFLVRYLILLPLRLVILVLGILLFWACMILVGVFPAGSFKRWLNKKLFVFCFDFVAGSLSLVATFHNTENVPHNGIAVANHTSPIDSLVLATHNCYDMVGQTHGGFLSIFMKALSRASMHIWFERSDAKDRSKVIEKLRNHAHDSNLPPILIYPEGVCVNNTSVMQFKKGAFEVDTVIYPIAIRFDARFGDAFWWQDKFLHYVLCMMTSWAIVCNVWYLPPMRRRSGESAIAFANRVKAKIAHQGGMIDLAWDGFLKAHPVKDEWKKRQQEEFAKHLQVEEEEDALRQQQQQQQQEQQLQEHEQNVCDILKKKEE</sequence>
<evidence type="ECO:0000256" key="13">
    <source>
        <dbReference type="ARBA" id="ARBA00025707"/>
    </source>
</evidence>
<evidence type="ECO:0000256" key="15">
    <source>
        <dbReference type="SAM" id="MobiDB-lite"/>
    </source>
</evidence>
<feature type="transmembrane region" description="Helical" evidence="16">
    <location>
        <begin position="142"/>
        <end position="160"/>
    </location>
</feature>
<comment type="subcellular location">
    <subcellularLocation>
        <location evidence="1">Membrane</location>
    </subcellularLocation>
</comment>
<comment type="pathway">
    <text evidence="2">Lipid metabolism.</text>
</comment>
<evidence type="ECO:0000256" key="11">
    <source>
        <dbReference type="ARBA" id="ARBA00023264"/>
    </source>
</evidence>
<dbReference type="InterPro" id="IPR045252">
    <property type="entry name" value="LPCAT1-like"/>
</dbReference>
<dbReference type="OrthoDB" id="10051137at2759"/>
<feature type="compositionally biased region" description="Acidic residues" evidence="15">
    <location>
        <begin position="61"/>
        <end position="74"/>
    </location>
</feature>
<name>A0A5H2QU90_ERISI</name>
<dbReference type="PANTHER" id="PTHR23063">
    <property type="entry name" value="PHOSPHOLIPID ACYLTRANSFERASE"/>
    <property type="match status" value="1"/>
</dbReference>
<protein>
    <submittedName>
        <fullName evidence="18">GPAT1</fullName>
    </submittedName>
</protein>
<evidence type="ECO:0000259" key="17">
    <source>
        <dbReference type="SMART" id="SM00563"/>
    </source>
</evidence>
<dbReference type="Pfam" id="PF01553">
    <property type="entry name" value="Acyltransferase"/>
    <property type="match status" value="1"/>
</dbReference>
<evidence type="ECO:0000256" key="1">
    <source>
        <dbReference type="ARBA" id="ARBA00004370"/>
    </source>
</evidence>
<feature type="transmembrane region" description="Helical" evidence="16">
    <location>
        <begin position="6"/>
        <end position="25"/>
    </location>
</feature>
<evidence type="ECO:0000256" key="4">
    <source>
        <dbReference type="ARBA" id="ARBA00022516"/>
    </source>
</evidence>
<dbReference type="PANTHER" id="PTHR23063:SF2">
    <property type="entry name" value="GLYCEROL-3-PHOSPHATE ACYLTRANSFERASE 4, ISOFORM D-RELATED"/>
    <property type="match status" value="1"/>
</dbReference>
<comment type="pathway">
    <text evidence="13">Phospholipid metabolism.</text>
</comment>
<keyword evidence="10" id="KW-0594">Phospholipid biosynthesis</keyword>
<evidence type="ECO:0000256" key="9">
    <source>
        <dbReference type="ARBA" id="ARBA00023136"/>
    </source>
</evidence>
<evidence type="ECO:0000256" key="12">
    <source>
        <dbReference type="ARBA" id="ARBA00023315"/>
    </source>
</evidence>
<keyword evidence="6 16" id="KW-0812">Transmembrane</keyword>
<dbReference type="GO" id="GO:0004366">
    <property type="term" value="F:glycerol-3-phosphate O-acyltransferase activity"/>
    <property type="evidence" value="ECO:0007669"/>
    <property type="project" value="TreeGrafter"/>
</dbReference>
<feature type="domain" description="Phospholipid/glycerol acyltransferase" evidence="17">
    <location>
        <begin position="227"/>
        <end position="338"/>
    </location>
</feature>
<evidence type="ECO:0000256" key="6">
    <source>
        <dbReference type="ARBA" id="ARBA00022692"/>
    </source>
</evidence>
<keyword evidence="11" id="KW-1208">Phospholipid metabolism</keyword>
<keyword evidence="9 16" id="KW-0472">Membrane</keyword>
<keyword evidence="5" id="KW-0808">Transferase</keyword>
<feature type="transmembrane region" description="Helical" evidence="16">
    <location>
        <begin position="166"/>
        <end position="187"/>
    </location>
</feature>
<accession>A0A5H2QU90</accession>
<dbReference type="EMBL" id="MF948185">
    <property type="protein sequence ID" value="AYU71042.1"/>
    <property type="molecule type" value="mRNA"/>
</dbReference>
<evidence type="ECO:0000256" key="10">
    <source>
        <dbReference type="ARBA" id="ARBA00023209"/>
    </source>
</evidence>
<evidence type="ECO:0000256" key="3">
    <source>
        <dbReference type="ARBA" id="ARBA00008655"/>
    </source>
</evidence>
<keyword evidence="8" id="KW-0443">Lipid metabolism</keyword>
<keyword evidence="4" id="KW-0444">Lipid biosynthesis</keyword>
<comment type="similarity">
    <text evidence="3">Belongs to the 1-acyl-sn-glycerol-3-phosphate acyltransferase family.</text>
</comment>
<reference evidence="18" key="1">
    <citation type="submission" date="2017-09" db="EMBL/GenBank/DDBJ databases">
        <authorList>
            <person name="Zhu W."/>
        </authorList>
    </citation>
    <scope>NUCLEOTIDE SEQUENCE</scope>
</reference>
<proteinExistence type="evidence at transcript level"/>
<evidence type="ECO:0000256" key="5">
    <source>
        <dbReference type="ARBA" id="ARBA00022679"/>
    </source>
</evidence>